<protein>
    <submittedName>
        <fullName evidence="1">Uncharacterized protein</fullName>
    </submittedName>
</protein>
<evidence type="ECO:0000313" key="1">
    <source>
        <dbReference type="EMBL" id="AFJ63530.1"/>
    </source>
</evidence>
<proteinExistence type="predicted"/>
<dbReference type="PATRIC" id="fig|1126211.3.peg.3490"/>
<accession>I2CA56</accession>
<organism evidence="1 2">
    <name type="scientific">Bacillus amyloliquefaciens (strain Y2)</name>
    <name type="common">Bacillus amyloliquefaciens subsp. plantarum (strain B9601-Y2)</name>
    <dbReference type="NCBI Taxonomy" id="1155777"/>
    <lineage>
        <taxon>Bacteria</taxon>
        <taxon>Bacillati</taxon>
        <taxon>Bacillota</taxon>
        <taxon>Bacilli</taxon>
        <taxon>Bacillales</taxon>
        <taxon>Bacillaceae</taxon>
        <taxon>Bacillus</taxon>
        <taxon>Bacillus amyloliquefaciens group</taxon>
    </lineage>
</organism>
<dbReference type="EMBL" id="CP003332">
    <property type="protein sequence ID" value="AFJ63530.1"/>
    <property type="molecule type" value="Genomic_DNA"/>
</dbReference>
<dbReference type="AlphaFoldDB" id="I2CA56"/>
<dbReference type="Proteomes" id="UP000002878">
    <property type="component" value="Chromosome"/>
</dbReference>
<evidence type="ECO:0000313" key="2">
    <source>
        <dbReference type="Proteomes" id="UP000002878"/>
    </source>
</evidence>
<reference evidence="1 2" key="1">
    <citation type="journal article" date="2012" name="J. Biotechnol.">
        <title>Genome sequence of the plant growth promoting strain Bacillus amyloliquefaciens subsp. plantarum B9601-Y2 and expression of mersacidin and other secondary metabolites.</title>
        <authorList>
            <person name="He P."/>
            <person name="Hao K."/>
            <person name="Blom J."/>
            <person name="Ruckert C."/>
            <person name="Vater J."/>
            <person name="Mao Z."/>
            <person name="Wu Y."/>
            <person name="Hou M."/>
            <person name="He P."/>
            <person name="He Y."/>
            <person name="Borriss R."/>
        </authorList>
    </citation>
    <scope>NUCLEOTIDE SEQUENCE [LARGE SCALE GENOMIC DNA]</scope>
    <source>
        <strain evidence="1">Y2</strain>
    </source>
</reference>
<sequence>MQHIIQHYGQIPFFLSYRASFFIRSRYEKKPISFVKSVFY</sequence>
<dbReference type="KEGG" id="bqy:MUS_3661"/>
<name>I2CA56_BACAY</name>
<dbReference type="HOGENOM" id="CLU_3284282_0_0_9"/>
<gene>
    <name evidence="1" type="ORF">MUS_3661</name>
</gene>